<dbReference type="InterPro" id="IPR037119">
    <property type="entry name" value="Haem_oxidase_HugZ-like_sf"/>
</dbReference>
<protein>
    <recommendedName>
        <fullName evidence="3">Pyridoxamine 5'-phosphate oxidase putative domain-containing protein</fullName>
    </recommendedName>
</protein>
<gene>
    <name evidence="1" type="ordered locus">ACMV_21270</name>
</gene>
<dbReference type="OrthoDB" id="9814594at2"/>
<dbReference type="Proteomes" id="UP000007100">
    <property type="component" value="Chromosome"/>
</dbReference>
<dbReference type="InterPro" id="IPR012349">
    <property type="entry name" value="Split_barrel_FMN-bd"/>
</dbReference>
<dbReference type="PANTHER" id="PTHR13343:SF17">
    <property type="entry name" value="CELLULAR REPRESSOR OF E1A-STIMULATED GENES, ISOFORM A"/>
    <property type="match status" value="1"/>
</dbReference>
<dbReference type="GO" id="GO:0005737">
    <property type="term" value="C:cytoplasm"/>
    <property type="evidence" value="ECO:0007669"/>
    <property type="project" value="UniProtKB-ARBA"/>
</dbReference>
<dbReference type="KEGG" id="amv:ACMV_21270"/>
<dbReference type="Gene3D" id="2.30.110.10">
    <property type="entry name" value="Electron Transport, Fmn-binding Protein, Chain A"/>
    <property type="match status" value="1"/>
</dbReference>
<accession>F0J0B4</accession>
<dbReference type="EMBL" id="AP012035">
    <property type="protein sequence ID" value="BAJ81474.1"/>
    <property type="molecule type" value="Genomic_DNA"/>
</dbReference>
<dbReference type="Gene3D" id="3.20.180.10">
    <property type="entry name" value="PNP-oxidase-like"/>
    <property type="match status" value="1"/>
</dbReference>
<evidence type="ECO:0000313" key="1">
    <source>
        <dbReference type="EMBL" id="BAJ81474.1"/>
    </source>
</evidence>
<reference evidence="1 2" key="1">
    <citation type="submission" date="2010-12" db="EMBL/GenBank/DDBJ databases">
        <title>Whole genome sequence of Acidiphilium multivorum AIU301.</title>
        <authorList>
            <person name="Narita-Yamada S."/>
            <person name="Nakamura S."/>
            <person name="Ito N."/>
            <person name="Takarada H."/>
            <person name="Katano Y."/>
            <person name="Nakazawa H."/>
            <person name="Hosoyama A."/>
            <person name="Yamada R."/>
            <person name="Fujita N."/>
        </authorList>
    </citation>
    <scope>NUCLEOTIDE SEQUENCE [LARGE SCALE GENOMIC DNA]</scope>
    <source>
        <strain evidence="2">DSM 11245 / JCM 8867 / AIU301</strain>
    </source>
</reference>
<sequence>MAPMQEPRDIQNDIHREARLLLRAARVGSLAVIEDEYPAIALVTPAVTPEGDVVVLLSQLSAHTRALDRDPRCALMVSGPPAEANPQTSPRLSLVCDAARSDAPEDRERYLAIHPYARGYAGFTDFGIYRLSPVGARFVGGFARAATLDVERLAPRTAALQDQAACRAAMAAANDGLGARLDEVAARHGGSGSGWRMVALDPDGFDLGREDIVLRVAFGRMLRVYEDALTNLADGATHG</sequence>
<keyword evidence="2" id="KW-1185">Reference proteome</keyword>
<dbReference type="HOGENOM" id="CLU_053419_1_2_5"/>
<dbReference type="AlphaFoldDB" id="F0J0B4"/>
<dbReference type="PANTHER" id="PTHR13343">
    <property type="entry name" value="CREG1 PROTEIN"/>
    <property type="match status" value="1"/>
</dbReference>
<organism evidence="1 2">
    <name type="scientific">Acidiphilium multivorum (strain DSM 11245 / JCM 8867 / NBRC 100883 / AIU 301)</name>
    <dbReference type="NCBI Taxonomy" id="926570"/>
    <lineage>
        <taxon>Bacteria</taxon>
        <taxon>Pseudomonadati</taxon>
        <taxon>Pseudomonadota</taxon>
        <taxon>Alphaproteobacteria</taxon>
        <taxon>Acetobacterales</taxon>
        <taxon>Acidocellaceae</taxon>
        <taxon>Acidiphilium</taxon>
    </lineage>
</organism>
<evidence type="ECO:0000313" key="2">
    <source>
        <dbReference type="Proteomes" id="UP000007100"/>
    </source>
</evidence>
<evidence type="ECO:0008006" key="3">
    <source>
        <dbReference type="Google" id="ProtNLM"/>
    </source>
</evidence>
<name>F0J0B4_ACIMA</name>
<proteinExistence type="predicted"/>
<dbReference type="SUPFAM" id="SSF50475">
    <property type="entry name" value="FMN-binding split barrel"/>
    <property type="match status" value="1"/>
</dbReference>